<sequence>MNIVKTKASLFLLMLLNCSSQASQEHWHLKCTLVTGEVMTLSHKKDTAYINFKSQDKISDKGSTVIKLDTNSGEVQQSITVNDVTGSRVFVLRATGEAIEGAMAITYEEYKGKPDARVSVMNPMGKEIKSHACLTNKINARSNLLYTGIEHIPFIH</sequence>
<evidence type="ECO:0000313" key="3">
    <source>
        <dbReference type="Proteomes" id="UP000234503"/>
    </source>
</evidence>
<keyword evidence="1" id="KW-0732">Signal</keyword>
<dbReference type="OrthoDB" id="6629002at2"/>
<evidence type="ECO:0000256" key="1">
    <source>
        <dbReference type="SAM" id="SignalP"/>
    </source>
</evidence>
<proteinExistence type="predicted"/>
<keyword evidence="3" id="KW-1185">Reference proteome</keyword>
<dbReference type="EMBL" id="PJZH01000010">
    <property type="protein sequence ID" value="PLR34773.1"/>
    <property type="molecule type" value="Genomic_DNA"/>
</dbReference>
<organism evidence="2 3">
    <name type="scientific">Chimaeribacter coloradensis</name>
    <dbReference type="NCBI Taxonomy" id="2060068"/>
    <lineage>
        <taxon>Bacteria</taxon>
        <taxon>Pseudomonadati</taxon>
        <taxon>Pseudomonadota</taxon>
        <taxon>Gammaproteobacteria</taxon>
        <taxon>Enterobacterales</taxon>
        <taxon>Yersiniaceae</taxon>
        <taxon>Chimaeribacter</taxon>
    </lineage>
</organism>
<gene>
    <name evidence="2" type="ORF">CYR32_11455</name>
</gene>
<dbReference type="Proteomes" id="UP000234503">
    <property type="component" value="Unassembled WGS sequence"/>
</dbReference>
<comment type="caution">
    <text evidence="2">The sequence shown here is derived from an EMBL/GenBank/DDBJ whole genome shotgun (WGS) entry which is preliminary data.</text>
</comment>
<name>A0A2N5E2G3_9GAMM</name>
<evidence type="ECO:0000313" key="2">
    <source>
        <dbReference type="EMBL" id="PLR34773.1"/>
    </source>
</evidence>
<feature type="chain" id="PRO_5014904781" evidence="1">
    <location>
        <begin position="23"/>
        <end position="156"/>
    </location>
</feature>
<reference evidence="2 3" key="1">
    <citation type="submission" date="2017-12" db="EMBL/GenBank/DDBJ databases">
        <title>Characterization of six clinical isolates of Enterochimera gen. nov., a novel genus of the Yersiniaciae family and the three species Enterochimera arupensis sp. nov., Enterochimera coloradensis sp. nov, and Enterochimera californica sp. nov.</title>
        <authorList>
            <person name="Rossi A."/>
            <person name="Fisher M."/>
        </authorList>
    </citation>
    <scope>NUCLEOTIDE SEQUENCE [LARGE SCALE GENOMIC DNA]</scope>
    <source>
        <strain evidence="3">2016-Iso4</strain>
    </source>
</reference>
<accession>A0A2N5E2G3</accession>
<feature type="signal peptide" evidence="1">
    <location>
        <begin position="1"/>
        <end position="22"/>
    </location>
</feature>
<protein>
    <submittedName>
        <fullName evidence="2">Uncharacterized protein</fullName>
    </submittedName>
</protein>
<dbReference type="AlphaFoldDB" id="A0A2N5E2G3"/>
<dbReference type="RefSeq" id="WP_101824530.1">
    <property type="nucleotide sequence ID" value="NZ_PJZH01000010.1"/>
</dbReference>